<evidence type="ECO:0000259" key="1">
    <source>
        <dbReference type="Pfam" id="PF13173"/>
    </source>
</evidence>
<sequence>MITRHYDHLENYLQPNKVLVLYGPRRVGKTTLLQNFLSRTSLKYRLETGDDLSTRQTLSSESIPTLRQYASGFDLIAIDEAQKIPQVGQGLKILVDHVPNLKIVVTGSASLDLSNKLGEPLTGRQFIYTLYPVSQLELSSQTNPHDLKTSLESYLRWGSYPEVLSLDPPDQKDLYLKTLVHNYLFKDILELERIKGVKLLTDLLKLIAFQVGSEVSLTELGSTLGLDKKTVYRYLYLLEKSFIIFELRGLSRNLRSEITKKSKFYFLDNGVRNAIISNFNPLDTRNDTGQLWENFLVSERKKTQEYARISANNYFWRTWSGQEIDWVEEYGGQFHGYEFKFAPPKKSTIPSLWTPTYPDSTYHIIHSKNYHEFLTPISHLAHSNNL</sequence>
<gene>
    <name evidence="3" type="ORF">A2989_01985</name>
</gene>
<dbReference type="Pfam" id="PF13635">
    <property type="entry name" value="DUF4143"/>
    <property type="match status" value="1"/>
</dbReference>
<feature type="domain" description="AAA" evidence="1">
    <location>
        <begin position="16"/>
        <end position="138"/>
    </location>
</feature>
<organism evidence="3 4">
    <name type="scientific">Candidatus Amesbacteria bacterium RIFCSPLOWO2_01_FULL_48_25</name>
    <dbReference type="NCBI Taxonomy" id="1797259"/>
    <lineage>
        <taxon>Bacteria</taxon>
        <taxon>Candidatus Amesiibacteriota</taxon>
    </lineage>
</organism>
<evidence type="ECO:0000313" key="4">
    <source>
        <dbReference type="Proteomes" id="UP000177080"/>
    </source>
</evidence>
<dbReference type="PANTHER" id="PTHR43566:SF1">
    <property type="entry name" value="AAA+ ATPASE DOMAIN-CONTAINING PROTEIN"/>
    <property type="match status" value="1"/>
</dbReference>
<reference evidence="3 4" key="1">
    <citation type="journal article" date="2016" name="Nat. Commun.">
        <title>Thousands of microbial genomes shed light on interconnected biogeochemical processes in an aquifer system.</title>
        <authorList>
            <person name="Anantharaman K."/>
            <person name="Brown C.T."/>
            <person name="Hug L.A."/>
            <person name="Sharon I."/>
            <person name="Castelle C.J."/>
            <person name="Probst A.J."/>
            <person name="Thomas B.C."/>
            <person name="Singh A."/>
            <person name="Wilkins M.J."/>
            <person name="Karaoz U."/>
            <person name="Brodie E.L."/>
            <person name="Williams K.H."/>
            <person name="Hubbard S.S."/>
            <person name="Banfield J.F."/>
        </authorList>
    </citation>
    <scope>NUCLEOTIDE SEQUENCE [LARGE SCALE GENOMIC DNA]</scope>
</reference>
<dbReference type="InterPro" id="IPR025420">
    <property type="entry name" value="DUF4143"/>
</dbReference>
<comment type="caution">
    <text evidence="3">The sequence shown here is derived from an EMBL/GenBank/DDBJ whole genome shotgun (WGS) entry which is preliminary data.</text>
</comment>
<dbReference type="SUPFAM" id="SSF52540">
    <property type="entry name" value="P-loop containing nucleoside triphosphate hydrolases"/>
    <property type="match status" value="1"/>
</dbReference>
<accession>A0A1F4ZF31</accession>
<evidence type="ECO:0000259" key="2">
    <source>
        <dbReference type="Pfam" id="PF13635"/>
    </source>
</evidence>
<feature type="domain" description="DUF4143" evidence="2">
    <location>
        <begin position="186"/>
        <end position="341"/>
    </location>
</feature>
<dbReference type="AlphaFoldDB" id="A0A1F4ZF31"/>
<protein>
    <recommendedName>
        <fullName evidence="5">AAA+ ATPase domain-containing protein</fullName>
    </recommendedName>
</protein>
<dbReference type="InterPro" id="IPR027417">
    <property type="entry name" value="P-loop_NTPase"/>
</dbReference>
<name>A0A1F4ZF31_9BACT</name>
<dbReference type="InterPro" id="IPR041682">
    <property type="entry name" value="AAA_14"/>
</dbReference>
<dbReference type="STRING" id="1797259.A2989_01985"/>
<evidence type="ECO:0000313" key="3">
    <source>
        <dbReference type="EMBL" id="OGD04227.1"/>
    </source>
</evidence>
<proteinExistence type="predicted"/>
<dbReference type="EMBL" id="MEXN01000002">
    <property type="protein sequence ID" value="OGD04227.1"/>
    <property type="molecule type" value="Genomic_DNA"/>
</dbReference>
<dbReference type="Gene3D" id="3.40.50.300">
    <property type="entry name" value="P-loop containing nucleotide triphosphate hydrolases"/>
    <property type="match status" value="1"/>
</dbReference>
<dbReference type="Pfam" id="PF13173">
    <property type="entry name" value="AAA_14"/>
    <property type="match status" value="1"/>
</dbReference>
<dbReference type="Proteomes" id="UP000177080">
    <property type="component" value="Unassembled WGS sequence"/>
</dbReference>
<dbReference type="PANTHER" id="PTHR43566">
    <property type="entry name" value="CONSERVED PROTEIN"/>
    <property type="match status" value="1"/>
</dbReference>
<evidence type="ECO:0008006" key="5">
    <source>
        <dbReference type="Google" id="ProtNLM"/>
    </source>
</evidence>